<dbReference type="RefSeq" id="WP_344875681.1">
    <property type="nucleotide sequence ID" value="NZ_BAABAL010000009.1"/>
</dbReference>
<name>A0ABP7S9J3_9PSEU</name>
<comment type="caution">
    <text evidence="1">The sequence shown here is derived from an EMBL/GenBank/DDBJ whole genome shotgun (WGS) entry which is preliminary data.</text>
</comment>
<dbReference type="SUPFAM" id="SSF141571">
    <property type="entry name" value="Pentapeptide repeat-like"/>
    <property type="match status" value="1"/>
</dbReference>
<dbReference type="Gene3D" id="2.160.20.80">
    <property type="entry name" value="E3 ubiquitin-protein ligase SopA"/>
    <property type="match status" value="1"/>
</dbReference>
<keyword evidence="2" id="KW-1185">Reference proteome</keyword>
<dbReference type="Proteomes" id="UP001501747">
    <property type="component" value="Unassembled WGS sequence"/>
</dbReference>
<reference evidence="2" key="1">
    <citation type="journal article" date="2019" name="Int. J. Syst. Evol. Microbiol.">
        <title>The Global Catalogue of Microorganisms (GCM) 10K type strain sequencing project: providing services to taxonomists for standard genome sequencing and annotation.</title>
        <authorList>
            <consortium name="The Broad Institute Genomics Platform"/>
            <consortium name="The Broad Institute Genome Sequencing Center for Infectious Disease"/>
            <person name="Wu L."/>
            <person name="Ma J."/>
        </authorList>
    </citation>
    <scope>NUCLEOTIDE SEQUENCE [LARGE SCALE GENOMIC DNA]</scope>
    <source>
        <strain evidence="2">JCM 17342</strain>
    </source>
</reference>
<organism evidence="1 2">
    <name type="scientific">Allokutzneria multivorans</name>
    <dbReference type="NCBI Taxonomy" id="1142134"/>
    <lineage>
        <taxon>Bacteria</taxon>
        <taxon>Bacillati</taxon>
        <taxon>Actinomycetota</taxon>
        <taxon>Actinomycetes</taxon>
        <taxon>Pseudonocardiales</taxon>
        <taxon>Pseudonocardiaceae</taxon>
        <taxon>Allokutzneria</taxon>
    </lineage>
</organism>
<evidence type="ECO:0008006" key="3">
    <source>
        <dbReference type="Google" id="ProtNLM"/>
    </source>
</evidence>
<accession>A0ABP7S9J3</accession>
<evidence type="ECO:0000313" key="2">
    <source>
        <dbReference type="Proteomes" id="UP001501747"/>
    </source>
</evidence>
<sequence length="220" mass="23711">MDFLEVVAGRSIQRPTIELEDLVEDGAGLRGEFDLSEALVHDLDQTGAVGEGSLTASTVRQVNLTDARLAPLHLSDVLLTDVDLSNAVLKRVDARRVELVRCRAIGLRLSVEHAADLFFDGCRLDYADIHVERVKGIAAFRSCSFREARISGDISNIVFADCDFAGTEFDVSGASRCDLGTSRLEGARGLHNLRGAEITRAQAVSVAVELATEAGLSVRD</sequence>
<dbReference type="EMBL" id="BAABAL010000009">
    <property type="protein sequence ID" value="GAA4008526.1"/>
    <property type="molecule type" value="Genomic_DNA"/>
</dbReference>
<gene>
    <name evidence="1" type="ORF">GCM10022247_33420</name>
</gene>
<protein>
    <recommendedName>
        <fullName evidence="3">Pentapeptide repeat-containing protein</fullName>
    </recommendedName>
</protein>
<proteinExistence type="predicted"/>
<evidence type="ECO:0000313" key="1">
    <source>
        <dbReference type="EMBL" id="GAA4008526.1"/>
    </source>
</evidence>